<dbReference type="PANTHER" id="PTHR10724:SF7">
    <property type="entry name" value="SMALL RIBOSOMAL SUBUNIT PROTEIN BS1C"/>
    <property type="match status" value="1"/>
</dbReference>
<proteinExistence type="inferred from homology"/>
<keyword evidence="3" id="KW-0687">Ribonucleoprotein</keyword>
<dbReference type="InterPro" id="IPR050437">
    <property type="entry name" value="Ribos_protein_bS1-like"/>
</dbReference>
<evidence type="ECO:0000256" key="2">
    <source>
        <dbReference type="ARBA" id="ARBA00022980"/>
    </source>
</evidence>
<gene>
    <name evidence="5" type="ORF">FNV44_01240</name>
</gene>
<dbReference type="PRINTS" id="PR00681">
    <property type="entry name" value="RIBOSOMALS1"/>
</dbReference>
<feature type="domain" description="S1 motif" evidence="4">
    <location>
        <begin position="278"/>
        <end position="347"/>
    </location>
</feature>
<dbReference type="GO" id="GO:1990904">
    <property type="term" value="C:ribonucleoprotein complex"/>
    <property type="evidence" value="ECO:0007669"/>
    <property type="project" value="UniProtKB-KW"/>
</dbReference>
<reference evidence="5 6" key="1">
    <citation type="submission" date="2019-07" db="EMBL/GenBank/DDBJ databases">
        <title>Genome sequence of Acholeplasma laidlawii strain with increased resistance to erythromycin.</title>
        <authorList>
            <person name="Medvedeva E.S."/>
            <person name="Baranova N.B."/>
            <person name="Siniagina M.N."/>
            <person name="Mouzykantov A."/>
            <person name="Chernova O.A."/>
            <person name="Chernov V.M."/>
        </authorList>
    </citation>
    <scope>NUCLEOTIDE SEQUENCE [LARGE SCALE GENOMIC DNA]</scope>
    <source>
        <strain evidence="5 6">PG8REry</strain>
    </source>
</reference>
<dbReference type="Proteomes" id="UP000315938">
    <property type="component" value="Unassembled WGS sequence"/>
</dbReference>
<feature type="domain" description="S1 motif" evidence="4">
    <location>
        <begin position="362"/>
        <end position="430"/>
    </location>
</feature>
<comment type="caution">
    <text evidence="5">The sequence shown here is derived from an EMBL/GenBank/DDBJ whole genome shotgun (WGS) entry which is preliminary data.</text>
</comment>
<dbReference type="PANTHER" id="PTHR10724">
    <property type="entry name" value="30S RIBOSOMAL PROTEIN S1"/>
    <property type="match status" value="1"/>
</dbReference>
<keyword evidence="2 5" id="KW-0689">Ribosomal protein</keyword>
<evidence type="ECO:0000313" key="5">
    <source>
        <dbReference type="EMBL" id="TRX99693.1"/>
    </source>
</evidence>
<dbReference type="GO" id="GO:0003729">
    <property type="term" value="F:mRNA binding"/>
    <property type="evidence" value="ECO:0007669"/>
    <property type="project" value="TreeGrafter"/>
</dbReference>
<comment type="similarity">
    <text evidence="1">Belongs to the bacterial ribosomal protein bS1 family.</text>
</comment>
<dbReference type="GeneID" id="41339028"/>
<dbReference type="SUPFAM" id="SSF50249">
    <property type="entry name" value="Nucleic acid-binding proteins"/>
    <property type="match status" value="5"/>
</dbReference>
<dbReference type="InterPro" id="IPR003029">
    <property type="entry name" value="S1_domain"/>
</dbReference>
<evidence type="ECO:0000313" key="6">
    <source>
        <dbReference type="Proteomes" id="UP000315938"/>
    </source>
</evidence>
<dbReference type="GO" id="GO:0003735">
    <property type="term" value="F:structural constituent of ribosome"/>
    <property type="evidence" value="ECO:0007669"/>
    <property type="project" value="TreeGrafter"/>
</dbReference>
<dbReference type="Gene3D" id="2.40.50.140">
    <property type="entry name" value="Nucleic acid-binding proteins"/>
    <property type="match status" value="5"/>
</dbReference>
<dbReference type="AlphaFoldDB" id="A0A553IHL8"/>
<dbReference type="GO" id="GO:0006412">
    <property type="term" value="P:translation"/>
    <property type="evidence" value="ECO:0007669"/>
    <property type="project" value="TreeGrafter"/>
</dbReference>
<protein>
    <submittedName>
        <fullName evidence="5">30S ribosomal protein S1</fullName>
    </submittedName>
</protein>
<evidence type="ECO:0000256" key="1">
    <source>
        <dbReference type="ARBA" id="ARBA00006767"/>
    </source>
</evidence>
<dbReference type="SMART" id="SM00316">
    <property type="entry name" value="S1"/>
    <property type="match status" value="5"/>
</dbReference>
<organism evidence="5 6">
    <name type="scientific">Acholeplasma laidlawii</name>
    <dbReference type="NCBI Taxonomy" id="2148"/>
    <lineage>
        <taxon>Bacteria</taxon>
        <taxon>Bacillati</taxon>
        <taxon>Mycoplasmatota</taxon>
        <taxon>Mollicutes</taxon>
        <taxon>Acholeplasmatales</taxon>
        <taxon>Acholeplasmataceae</taxon>
        <taxon>Acholeplasma</taxon>
    </lineage>
</organism>
<feature type="domain" description="S1 motif" evidence="4">
    <location>
        <begin position="10"/>
        <end position="81"/>
    </location>
</feature>
<sequence length="470" mass="54102">MNDFIIPKKGQIIEGEVFQVKKNYVLLDINAATEGTIYAEYFDRPAPEDLRKVIKKGDKVRAKVEKISEDDRSSLIMLSRLPLLHEKNMEKIQKAFDEKLEIETVVKSANDKGLVLNFEGIELFLPYSLLDFELKDQKDKLIGQSLVVLIEEFKADRKRPKLIATRKPIFEARRQEEQQQRQEARQEELETITTGAVLEGVVESFETHAAFVRFEHVSGMLRISQVSHHRIDKIEDVLEIGQKVQVKVIKKEGNRLDLSMKALQPTPYEAYLKAHKVGETVKGKVVSKLPFGILVELDRDVKGLLHKSEYSWNPQSNFDAYIKIDDEIEAVILSKDAKKERISLSKKVLEDNPWAKLNLRVGQDIEVRIEEVTKEEVKVSFESVDGIIPKNEAHNDPKVNIDEYYQVGDTVKAKVIEFNKQNWVLKLSVKRLLNLQERQEFEKYMGDADEAESLTLGDIYTNLGKDKKKK</sequence>
<accession>A0A553IHL8</accession>
<dbReference type="PROSITE" id="PS50126">
    <property type="entry name" value="S1"/>
    <property type="match status" value="4"/>
</dbReference>
<dbReference type="EMBL" id="VKID01000001">
    <property type="protein sequence ID" value="TRX99693.1"/>
    <property type="molecule type" value="Genomic_DNA"/>
</dbReference>
<dbReference type="RefSeq" id="WP_012242819.1">
    <property type="nucleotide sequence ID" value="NZ_JACAOG010000001.1"/>
</dbReference>
<feature type="domain" description="S1 motif" evidence="4">
    <location>
        <begin position="195"/>
        <end position="261"/>
    </location>
</feature>
<evidence type="ECO:0000259" key="4">
    <source>
        <dbReference type="PROSITE" id="PS50126"/>
    </source>
</evidence>
<name>A0A553IHL8_ACHLA</name>
<dbReference type="GO" id="GO:0005840">
    <property type="term" value="C:ribosome"/>
    <property type="evidence" value="ECO:0007669"/>
    <property type="project" value="UniProtKB-KW"/>
</dbReference>
<dbReference type="Pfam" id="PF00575">
    <property type="entry name" value="S1"/>
    <property type="match status" value="4"/>
</dbReference>
<dbReference type="InterPro" id="IPR012340">
    <property type="entry name" value="NA-bd_OB-fold"/>
</dbReference>
<evidence type="ECO:0000256" key="3">
    <source>
        <dbReference type="ARBA" id="ARBA00023274"/>
    </source>
</evidence>
<dbReference type="InterPro" id="IPR035104">
    <property type="entry name" value="Ribosomal_protein_S1-like"/>
</dbReference>